<feature type="chain" id="PRO_5029832845" description="Nose resistant-to-fluoxetine protein N-terminal domain-containing protein" evidence="2">
    <location>
        <begin position="19"/>
        <end position="415"/>
    </location>
</feature>
<dbReference type="InterPro" id="IPR052728">
    <property type="entry name" value="O2_lipid_transport_reg"/>
</dbReference>
<reference evidence="4" key="2">
    <citation type="submission" date="2021-01" db="UniProtKB">
        <authorList>
            <consortium name="EnsemblMetazoa"/>
        </authorList>
    </citation>
    <scope>IDENTIFICATION</scope>
</reference>
<evidence type="ECO:0000256" key="1">
    <source>
        <dbReference type="SAM" id="Phobius"/>
    </source>
</evidence>
<keyword evidence="2" id="KW-0732">Signal</keyword>
<dbReference type="AlphaFoldDB" id="A0A7M7G137"/>
<evidence type="ECO:0000313" key="5">
    <source>
        <dbReference type="Proteomes" id="UP000007110"/>
    </source>
</evidence>
<dbReference type="PANTHER" id="PTHR11161:SF0">
    <property type="entry name" value="O-ACYLTRANSFERASE LIKE PROTEIN"/>
    <property type="match status" value="1"/>
</dbReference>
<feature type="signal peptide" evidence="2">
    <location>
        <begin position="1"/>
        <end position="18"/>
    </location>
</feature>
<proteinExistence type="predicted"/>
<keyword evidence="1" id="KW-0812">Transmembrane</keyword>
<dbReference type="InParanoid" id="A0A7M7G137"/>
<dbReference type="OMA" id="NWWINFL"/>
<dbReference type="PANTHER" id="PTHR11161">
    <property type="entry name" value="O-ACYLTRANSFERASE"/>
    <property type="match status" value="1"/>
</dbReference>
<dbReference type="OrthoDB" id="118951at2759"/>
<dbReference type="SMART" id="SM00703">
    <property type="entry name" value="NRF"/>
    <property type="match status" value="1"/>
</dbReference>
<accession>A0A7M7G137</accession>
<evidence type="ECO:0000256" key="2">
    <source>
        <dbReference type="SAM" id="SignalP"/>
    </source>
</evidence>
<keyword evidence="1" id="KW-1133">Transmembrane helix</keyword>
<feature type="domain" description="Nose resistant-to-fluoxetine protein N-terminal" evidence="3">
    <location>
        <begin position="54"/>
        <end position="167"/>
    </location>
</feature>
<dbReference type="Proteomes" id="UP000007110">
    <property type="component" value="Unassembled WGS sequence"/>
</dbReference>
<dbReference type="GeneID" id="755709"/>
<sequence length="415" mass="46914">MGIFIILSMACCLSSAQASLENDDIPSSIMMSFWNDWIGENILPSIRDGEVSNGSQCSQELEKIFTEGGKKRNIIVDATGKPSSGILEGNIAWLGDYRQCVDTTDLHYCLISAPIQLQSVSNRMSGSLSVGVCLPDECMEKEISLFSRFIKLMSGDLIGEIRVICNEKMNPSGDPGFICTMVVISLLCMLCLSATAYESYRNHLNSFDEERKPILQVKTSKIPCNIDQSDNYKDLSAWRRCILCFSLTRSVNQITNTTSGKDDIQCLHGMRVISMFWIILGHSFSFQQNSGALADVMWAYSFPAKWFTSQVLYNAYIALDTFFFLGGLLVAYTSFKYMSNSIGRVNWLVAIVHRYIRITPAMAVVILLYTFVYPYLGEGPFWYKRIEDTQDCYQWWWTNFLYINNFVPSNTSSGV</sequence>
<feature type="transmembrane region" description="Helical" evidence="1">
    <location>
        <begin position="311"/>
        <end position="335"/>
    </location>
</feature>
<evidence type="ECO:0000313" key="4">
    <source>
        <dbReference type="EnsemblMetazoa" id="XP_001191391"/>
    </source>
</evidence>
<dbReference type="KEGG" id="spu:755709"/>
<dbReference type="RefSeq" id="XP_001191391.1">
    <property type="nucleotide sequence ID" value="XM_001191391.4"/>
</dbReference>
<keyword evidence="5" id="KW-1185">Reference proteome</keyword>
<keyword evidence="1" id="KW-0472">Membrane</keyword>
<dbReference type="InterPro" id="IPR002656">
    <property type="entry name" value="Acyl_transf_3_dom"/>
</dbReference>
<dbReference type="Pfam" id="PF01757">
    <property type="entry name" value="Acyl_transf_3"/>
    <property type="match status" value="1"/>
</dbReference>
<dbReference type="InterPro" id="IPR006621">
    <property type="entry name" value="Nose-resist-to-fluoxetine_N"/>
</dbReference>
<dbReference type="EnsemblMetazoa" id="XM_001191391">
    <property type="protein sequence ID" value="XP_001191391"/>
    <property type="gene ID" value="LOC755709"/>
</dbReference>
<reference evidence="5" key="1">
    <citation type="submission" date="2015-02" db="EMBL/GenBank/DDBJ databases">
        <title>Genome sequencing for Strongylocentrotus purpuratus.</title>
        <authorList>
            <person name="Murali S."/>
            <person name="Liu Y."/>
            <person name="Vee V."/>
            <person name="English A."/>
            <person name="Wang M."/>
            <person name="Skinner E."/>
            <person name="Han Y."/>
            <person name="Muzny D.M."/>
            <person name="Worley K.C."/>
            <person name="Gibbs R.A."/>
        </authorList>
    </citation>
    <scope>NUCLEOTIDE SEQUENCE</scope>
</reference>
<organism evidence="4 5">
    <name type="scientific">Strongylocentrotus purpuratus</name>
    <name type="common">Purple sea urchin</name>
    <dbReference type="NCBI Taxonomy" id="7668"/>
    <lineage>
        <taxon>Eukaryota</taxon>
        <taxon>Metazoa</taxon>
        <taxon>Echinodermata</taxon>
        <taxon>Eleutherozoa</taxon>
        <taxon>Echinozoa</taxon>
        <taxon>Echinoidea</taxon>
        <taxon>Euechinoidea</taxon>
        <taxon>Echinacea</taxon>
        <taxon>Camarodonta</taxon>
        <taxon>Echinidea</taxon>
        <taxon>Strongylocentrotidae</taxon>
        <taxon>Strongylocentrotus</taxon>
    </lineage>
</organism>
<protein>
    <recommendedName>
        <fullName evidence="3">Nose resistant-to-fluoxetine protein N-terminal domain-containing protein</fullName>
    </recommendedName>
</protein>
<name>A0A7M7G137_STRPU</name>
<dbReference type="GO" id="GO:0016747">
    <property type="term" value="F:acyltransferase activity, transferring groups other than amino-acyl groups"/>
    <property type="evidence" value="ECO:0007669"/>
    <property type="project" value="InterPro"/>
</dbReference>
<feature type="transmembrane region" description="Helical" evidence="1">
    <location>
        <begin position="355"/>
        <end position="376"/>
    </location>
</feature>
<dbReference type="Pfam" id="PF20146">
    <property type="entry name" value="NRF"/>
    <property type="match status" value="1"/>
</dbReference>
<evidence type="ECO:0000259" key="3">
    <source>
        <dbReference type="SMART" id="SM00703"/>
    </source>
</evidence>